<dbReference type="Proteomes" id="UP000184267">
    <property type="component" value="Unassembled WGS sequence"/>
</dbReference>
<accession>A0A1M2V6D2</accession>
<reference evidence="1 2" key="1">
    <citation type="submission" date="2016-10" db="EMBL/GenBank/DDBJ databases">
        <title>Genome sequence of the basidiomycete white-rot fungus Trametes pubescens.</title>
        <authorList>
            <person name="Makela M.R."/>
            <person name="Granchi Z."/>
            <person name="Peng M."/>
            <person name="De Vries R.P."/>
            <person name="Grigoriev I."/>
            <person name="Riley R."/>
            <person name="Hilden K."/>
        </authorList>
    </citation>
    <scope>NUCLEOTIDE SEQUENCE [LARGE SCALE GENOMIC DNA]</scope>
    <source>
        <strain evidence="1 2">FBCC735</strain>
    </source>
</reference>
<dbReference type="AlphaFoldDB" id="A0A1M2V6D2"/>
<comment type="caution">
    <text evidence="1">The sequence shown here is derived from an EMBL/GenBank/DDBJ whole genome shotgun (WGS) entry which is preliminary data.</text>
</comment>
<proteinExistence type="predicted"/>
<keyword evidence="2" id="KW-1185">Reference proteome</keyword>
<dbReference type="InterPro" id="IPR032675">
    <property type="entry name" value="LRR_dom_sf"/>
</dbReference>
<evidence type="ECO:0000313" key="1">
    <source>
        <dbReference type="EMBL" id="OJT03107.1"/>
    </source>
</evidence>
<gene>
    <name evidence="1" type="ORF">TRAPUB_6335</name>
</gene>
<organism evidence="1 2">
    <name type="scientific">Trametes pubescens</name>
    <name type="common">White-rot fungus</name>
    <dbReference type="NCBI Taxonomy" id="154538"/>
    <lineage>
        <taxon>Eukaryota</taxon>
        <taxon>Fungi</taxon>
        <taxon>Dikarya</taxon>
        <taxon>Basidiomycota</taxon>
        <taxon>Agaricomycotina</taxon>
        <taxon>Agaricomycetes</taxon>
        <taxon>Polyporales</taxon>
        <taxon>Polyporaceae</taxon>
        <taxon>Trametes</taxon>
    </lineage>
</organism>
<evidence type="ECO:0008006" key="3">
    <source>
        <dbReference type="Google" id="ProtNLM"/>
    </source>
</evidence>
<dbReference type="Gene3D" id="3.80.10.10">
    <property type="entry name" value="Ribonuclease Inhibitor"/>
    <property type="match status" value="1"/>
</dbReference>
<dbReference type="EMBL" id="MNAD01001635">
    <property type="protein sequence ID" value="OJT03107.1"/>
    <property type="molecule type" value="Genomic_DNA"/>
</dbReference>
<name>A0A1M2V6D2_TRAPU</name>
<dbReference type="OMA" id="EFGCADW"/>
<evidence type="ECO:0000313" key="2">
    <source>
        <dbReference type="Proteomes" id="UP000184267"/>
    </source>
</evidence>
<sequence>MSEREPIARDQPLLPPEIWGLVLPSLSRTDQRSCLSVCTTFRDLARALLFSRVVIRFGMWWKARDVRFSASDLDVMKRRFAVSREVLQHIARDASFARLIRTISVRACDATLEWSHSDDFQNIINALKATPNLQSFQWYGSGPHLPSSVLDALTKTCGSTVSELDISGVLASDEDASQYLAQFQNLQTLSLAGNFLHSRISGAHSTMIETCIENAPDTIRRLSVWGDSVWATPLHLLSRLQELSLITPESLDGLGAVFAHCAQLRSLDIVTDSVECEPQMRAAFEAAPADVLPHLMSFKFICRGPDAGIEDWGPFAAFLRGRHGMRRLDLEFNAFFEDVDDYARFLDIFAALPQLEVVGLALDGGLRVFTWEHLRLLDAGLPSRTSALLLTWAFMELDDAMHMHDWAAMLGKRPSLGYVHILDGVDTLDLRDALRLDRPRALELVGYGDHVCNIGRDRETGDAVYAPRWGQEAIGFGTEVEFGCADWAWLLRSHD</sequence>
<dbReference type="SUPFAM" id="SSF81383">
    <property type="entry name" value="F-box domain"/>
    <property type="match status" value="1"/>
</dbReference>
<protein>
    <recommendedName>
        <fullName evidence="3">F-box domain-containing protein</fullName>
    </recommendedName>
</protein>
<dbReference type="OrthoDB" id="3238099at2759"/>
<dbReference type="SUPFAM" id="SSF52047">
    <property type="entry name" value="RNI-like"/>
    <property type="match status" value="1"/>
</dbReference>
<dbReference type="InterPro" id="IPR036047">
    <property type="entry name" value="F-box-like_dom_sf"/>
</dbReference>